<reference evidence="7 8" key="1">
    <citation type="submission" date="2020-03" db="EMBL/GenBank/DDBJ databases">
        <title>Genomic Encyclopedia of Type Strains, Phase IV (KMG-IV): sequencing the most valuable type-strain genomes for metagenomic binning, comparative biology and taxonomic classification.</title>
        <authorList>
            <person name="Goeker M."/>
        </authorList>
    </citation>
    <scope>NUCLEOTIDE SEQUENCE [LARGE SCALE GENOMIC DNA]</scope>
    <source>
        <strain evidence="7 8">DSM 21299</strain>
    </source>
</reference>
<organism evidence="7 8">
    <name type="scientific">Sphingobium vermicomposti</name>
    <dbReference type="NCBI Taxonomy" id="529005"/>
    <lineage>
        <taxon>Bacteria</taxon>
        <taxon>Pseudomonadati</taxon>
        <taxon>Pseudomonadota</taxon>
        <taxon>Alphaproteobacteria</taxon>
        <taxon>Sphingomonadales</taxon>
        <taxon>Sphingomonadaceae</taxon>
        <taxon>Sphingobium</taxon>
    </lineage>
</organism>
<evidence type="ECO:0000256" key="2">
    <source>
        <dbReference type="ARBA" id="ARBA00012150"/>
    </source>
</evidence>
<comment type="catalytic activity">
    <reaction evidence="3 4">
        <text>an acyl phosphate + H2O = a carboxylate + phosphate + H(+)</text>
        <dbReference type="Rhea" id="RHEA:14965"/>
        <dbReference type="ChEBI" id="CHEBI:15377"/>
        <dbReference type="ChEBI" id="CHEBI:15378"/>
        <dbReference type="ChEBI" id="CHEBI:29067"/>
        <dbReference type="ChEBI" id="CHEBI:43474"/>
        <dbReference type="ChEBI" id="CHEBI:59918"/>
        <dbReference type="EC" id="3.6.1.7"/>
    </reaction>
</comment>
<feature type="active site" evidence="4">
    <location>
        <position position="38"/>
    </location>
</feature>
<evidence type="ECO:0000256" key="3">
    <source>
        <dbReference type="ARBA" id="ARBA00047645"/>
    </source>
</evidence>
<dbReference type="InterPro" id="IPR036046">
    <property type="entry name" value="Acylphosphatase-like_dom_sf"/>
</dbReference>
<keyword evidence="4 7" id="KW-0378">Hydrolase</keyword>
<protein>
    <recommendedName>
        <fullName evidence="2 4">acylphosphatase</fullName>
        <ecNumber evidence="2 4">3.6.1.7</ecNumber>
    </recommendedName>
</protein>
<dbReference type="InterPro" id="IPR020456">
    <property type="entry name" value="Acylphosphatase"/>
</dbReference>
<evidence type="ECO:0000256" key="1">
    <source>
        <dbReference type="ARBA" id="ARBA00005614"/>
    </source>
</evidence>
<dbReference type="PANTHER" id="PTHR47268:SF4">
    <property type="entry name" value="ACYLPHOSPHATASE"/>
    <property type="match status" value="1"/>
</dbReference>
<dbReference type="PROSITE" id="PS00151">
    <property type="entry name" value="ACYLPHOSPHATASE_2"/>
    <property type="match status" value="1"/>
</dbReference>
<dbReference type="PRINTS" id="PR00112">
    <property type="entry name" value="ACYLPHPHTASE"/>
</dbReference>
<accession>A0A846M3T3</accession>
<evidence type="ECO:0000256" key="4">
    <source>
        <dbReference type="PROSITE-ProRule" id="PRU00520"/>
    </source>
</evidence>
<dbReference type="Gene3D" id="3.30.70.100">
    <property type="match status" value="1"/>
</dbReference>
<dbReference type="PROSITE" id="PS51160">
    <property type="entry name" value="ACYLPHOSPHATASE_3"/>
    <property type="match status" value="1"/>
</dbReference>
<dbReference type="InterPro" id="IPR017968">
    <property type="entry name" value="Acylphosphatase_CS"/>
</dbReference>
<dbReference type="SUPFAM" id="SSF54975">
    <property type="entry name" value="Acylphosphatase/BLUF domain-like"/>
    <property type="match status" value="1"/>
</dbReference>
<feature type="domain" description="Acylphosphatase-like" evidence="6">
    <location>
        <begin position="5"/>
        <end position="91"/>
    </location>
</feature>
<dbReference type="PANTHER" id="PTHR47268">
    <property type="entry name" value="ACYLPHOSPHATASE"/>
    <property type="match status" value="1"/>
</dbReference>
<dbReference type="EC" id="3.6.1.7" evidence="2 4"/>
<evidence type="ECO:0000313" key="8">
    <source>
        <dbReference type="Proteomes" id="UP000576821"/>
    </source>
</evidence>
<name>A0A846M3T3_9SPHN</name>
<dbReference type="GO" id="GO:0003998">
    <property type="term" value="F:acylphosphatase activity"/>
    <property type="evidence" value="ECO:0007669"/>
    <property type="project" value="UniProtKB-EC"/>
</dbReference>
<dbReference type="RefSeq" id="WP_167303181.1">
    <property type="nucleotide sequence ID" value="NZ_JAASQR010000002.1"/>
</dbReference>
<keyword evidence="8" id="KW-1185">Reference proteome</keyword>
<sequence>MTLIARHLVIMGKVQGVFYRNWTVQTARALGLVGWVRNRTDGSVEAWVEGLGPQVDEFIRLAHDGPSAAKVSHIETGDVVPKGMRSFQERATR</sequence>
<feature type="active site" evidence="4">
    <location>
        <position position="20"/>
    </location>
</feature>
<comment type="similarity">
    <text evidence="1 5">Belongs to the acylphosphatase family.</text>
</comment>
<dbReference type="AlphaFoldDB" id="A0A846M3T3"/>
<evidence type="ECO:0000256" key="5">
    <source>
        <dbReference type="RuleBase" id="RU004168"/>
    </source>
</evidence>
<evidence type="ECO:0000313" key="7">
    <source>
        <dbReference type="EMBL" id="NIJ16572.1"/>
    </source>
</evidence>
<evidence type="ECO:0000259" key="6">
    <source>
        <dbReference type="PROSITE" id="PS51160"/>
    </source>
</evidence>
<proteinExistence type="inferred from homology"/>
<comment type="caution">
    <text evidence="7">The sequence shown here is derived from an EMBL/GenBank/DDBJ whole genome shotgun (WGS) entry which is preliminary data.</text>
</comment>
<dbReference type="EMBL" id="JAASQR010000002">
    <property type="protein sequence ID" value="NIJ16572.1"/>
    <property type="molecule type" value="Genomic_DNA"/>
</dbReference>
<dbReference type="Pfam" id="PF00708">
    <property type="entry name" value="Acylphosphatase"/>
    <property type="match status" value="1"/>
</dbReference>
<dbReference type="Proteomes" id="UP000576821">
    <property type="component" value="Unassembled WGS sequence"/>
</dbReference>
<gene>
    <name evidence="7" type="ORF">FHS54_001538</name>
</gene>
<dbReference type="InterPro" id="IPR001792">
    <property type="entry name" value="Acylphosphatase-like_dom"/>
</dbReference>